<organism evidence="2">
    <name type="scientific">Oryza glumipatula</name>
    <dbReference type="NCBI Taxonomy" id="40148"/>
    <lineage>
        <taxon>Eukaryota</taxon>
        <taxon>Viridiplantae</taxon>
        <taxon>Streptophyta</taxon>
        <taxon>Embryophyta</taxon>
        <taxon>Tracheophyta</taxon>
        <taxon>Spermatophyta</taxon>
        <taxon>Magnoliopsida</taxon>
        <taxon>Liliopsida</taxon>
        <taxon>Poales</taxon>
        <taxon>Poaceae</taxon>
        <taxon>BOP clade</taxon>
        <taxon>Oryzoideae</taxon>
        <taxon>Oryzeae</taxon>
        <taxon>Oryzinae</taxon>
        <taxon>Oryza</taxon>
    </lineage>
</organism>
<sequence>MDIHTSSPPPPPPPPPAWRSHVACAEEGRRRSAREVAGNTLVSGAESDPIKQSNEKEYVPNNPCK</sequence>
<feature type="region of interest" description="Disordered" evidence="1">
    <location>
        <begin position="1"/>
        <end position="20"/>
    </location>
</feature>
<dbReference type="HOGENOM" id="CLU_2853371_0_0_1"/>
<reference evidence="2" key="2">
    <citation type="submission" date="2018-05" db="EMBL/GenBank/DDBJ databases">
        <title>OgluRS3 (Oryza glumaepatula Reference Sequence Version 3).</title>
        <authorList>
            <person name="Zhang J."/>
            <person name="Kudrna D."/>
            <person name="Lee S."/>
            <person name="Talag J."/>
            <person name="Welchert J."/>
            <person name="Wing R.A."/>
        </authorList>
    </citation>
    <scope>NUCLEOTIDE SEQUENCE [LARGE SCALE GENOMIC DNA]</scope>
</reference>
<dbReference type="Proteomes" id="UP000026961">
    <property type="component" value="Chromosome 2"/>
</dbReference>
<proteinExistence type="predicted"/>
<protein>
    <submittedName>
        <fullName evidence="2">Uncharacterized protein</fullName>
    </submittedName>
</protein>
<evidence type="ECO:0000313" key="2">
    <source>
        <dbReference type="EnsemblPlants" id="OGLUM02G10310.1"/>
    </source>
</evidence>
<dbReference type="AlphaFoldDB" id="A0A0D9YPT7"/>
<feature type="compositionally biased region" description="Basic and acidic residues" evidence="1">
    <location>
        <begin position="25"/>
        <end position="34"/>
    </location>
</feature>
<accession>A0A0D9YPT7</accession>
<keyword evidence="3" id="KW-1185">Reference proteome</keyword>
<feature type="compositionally biased region" description="Pro residues" evidence="1">
    <location>
        <begin position="7"/>
        <end position="17"/>
    </location>
</feature>
<evidence type="ECO:0000256" key="1">
    <source>
        <dbReference type="SAM" id="MobiDB-lite"/>
    </source>
</evidence>
<reference evidence="2" key="1">
    <citation type="submission" date="2015-04" db="UniProtKB">
        <authorList>
            <consortium name="EnsemblPlants"/>
        </authorList>
    </citation>
    <scope>IDENTIFICATION</scope>
</reference>
<dbReference type="Gramene" id="OGLUM02G10310.1">
    <property type="protein sequence ID" value="OGLUM02G10310.1"/>
    <property type="gene ID" value="OGLUM02G10310"/>
</dbReference>
<feature type="region of interest" description="Disordered" evidence="1">
    <location>
        <begin position="25"/>
        <end position="65"/>
    </location>
</feature>
<name>A0A0D9YPT7_9ORYZ</name>
<evidence type="ECO:0000313" key="3">
    <source>
        <dbReference type="Proteomes" id="UP000026961"/>
    </source>
</evidence>
<dbReference type="EnsemblPlants" id="OGLUM02G10310.1">
    <property type="protein sequence ID" value="OGLUM02G10310.1"/>
    <property type="gene ID" value="OGLUM02G10310"/>
</dbReference>